<dbReference type="Gene3D" id="2.40.290.10">
    <property type="match status" value="1"/>
</dbReference>
<dbReference type="Proteomes" id="UP000268535">
    <property type="component" value="Unassembled WGS sequence"/>
</dbReference>
<dbReference type="SUPFAM" id="SSF100939">
    <property type="entry name" value="SPOC domain-like"/>
    <property type="match status" value="1"/>
</dbReference>
<accession>A0A4P9X072</accession>
<organism evidence="1 2">
    <name type="scientific">Caulochytrium protostelioides</name>
    <dbReference type="NCBI Taxonomy" id="1555241"/>
    <lineage>
        <taxon>Eukaryota</taxon>
        <taxon>Fungi</taxon>
        <taxon>Fungi incertae sedis</taxon>
        <taxon>Chytridiomycota</taxon>
        <taxon>Chytridiomycota incertae sedis</taxon>
        <taxon>Chytridiomycetes</taxon>
        <taxon>Caulochytriales</taxon>
        <taxon>Caulochytriaceae</taxon>
        <taxon>Caulochytrium</taxon>
    </lineage>
</organism>
<dbReference type="InterPro" id="IPR016194">
    <property type="entry name" value="SPOC-like_C_dom_sf"/>
</dbReference>
<dbReference type="AlphaFoldDB" id="A0A4P9X072"/>
<evidence type="ECO:0000313" key="2">
    <source>
        <dbReference type="Proteomes" id="UP000268535"/>
    </source>
</evidence>
<dbReference type="EMBL" id="ML009449">
    <property type="protein sequence ID" value="RKO97036.1"/>
    <property type="molecule type" value="Genomic_DNA"/>
</dbReference>
<reference evidence="2" key="1">
    <citation type="journal article" date="2018" name="Nat. Microbiol.">
        <title>Leveraging single-cell genomics to expand the fungal tree of life.</title>
        <authorList>
            <person name="Ahrendt S.R."/>
            <person name="Quandt C.A."/>
            <person name="Ciobanu D."/>
            <person name="Clum A."/>
            <person name="Salamov A."/>
            <person name="Andreopoulos B."/>
            <person name="Cheng J.F."/>
            <person name="Woyke T."/>
            <person name="Pelin A."/>
            <person name="Henrissat B."/>
            <person name="Reynolds N.K."/>
            <person name="Benny G.L."/>
            <person name="Smith M.E."/>
            <person name="James T.Y."/>
            <person name="Grigoriev I.V."/>
        </authorList>
    </citation>
    <scope>NUCLEOTIDE SEQUENCE [LARGE SCALE GENOMIC DNA]</scope>
    <source>
        <strain evidence="2">ATCC 52028</strain>
    </source>
</reference>
<name>A0A4P9X072_9FUNG</name>
<dbReference type="Gene3D" id="1.10.1600.10">
    <property type="match status" value="1"/>
</dbReference>
<evidence type="ECO:0000313" key="1">
    <source>
        <dbReference type="EMBL" id="RKO97036.1"/>
    </source>
</evidence>
<sequence length="713" mass="78603">MTEPRIWSTHESIVKQHAFPLLERLKQNDGIICIPPGDVTSSLLNAVDVLLSSSLLADPPSCVVDDQPAVRADSSHGLNTKLHRDSSATEASATAYSEQLPKCVVELALSMFSESRHCSPSRIRRLIFVSDQICPAELKHHTPECDVHTAFYDAVKQRLDTPVDVIHVLGPPLPRSTSAPHYHERLPAAPLRPHVHYHEFQTLGSMSLVLMKHMRFRSPASADAPQGHPCAIIRLTSSVMLSVRKVSIHRDGFSHTRYDTRTKVDQQLYNPAVETNHGCPSLFRVNGQVESSTKNVCMATGAAVSHDQTTLTYPYGTDGGDSAGNHGLHVPRWSSKAGPVQLHEARITSRDRLHGLEKLRANIGIAANSYNRLRVMLREPSCDEYRILSVQPLADLPWEIVAGSSVSLIPTDQRVKGSTSLFSHWAHRMASKKLFALAMYVGPPSNENDVKHTTPPHDTAGALGDTGLLHKLHMVALIPSNAWQASTFIDSAVTAQDGQKTNPLEASELWAMHAVRISFADDIRDANTPSPRGVSSTEVGLAKRILQKIGLSTNKAWHPYLTSDPAVQLHIFNLQSLALEGQRSEADRFQQLFSLVDNTALGLDAMQHDIVNDITQLERAVKCRTGLPLEEPSVHVFPKRRMATSWESSELPSTRIPSLEMLANMKAAGTLPQLTVPVMRAVLCRHFHHSMQSIPKRHPELVTAVETAISFLK</sequence>
<gene>
    <name evidence="1" type="ORF">CAUPRSCDRAFT_11274</name>
</gene>
<proteinExistence type="predicted"/>
<protein>
    <submittedName>
        <fullName evidence="1">Uncharacterized protein</fullName>
    </submittedName>
</protein>